<dbReference type="Proteomes" id="UP000263377">
    <property type="component" value="Unassembled WGS sequence"/>
</dbReference>
<dbReference type="AlphaFoldDB" id="A0A372ZKR3"/>
<dbReference type="RefSeq" id="WP_117484873.1">
    <property type="nucleotide sequence ID" value="NZ_QVIG01000001.1"/>
</dbReference>
<proteinExistence type="predicted"/>
<name>A0A372ZKR3_9ACTN</name>
<organism evidence="1 2">
    <name type="scientific">Kitasatospora xanthocidica</name>
    <dbReference type="NCBI Taxonomy" id="83382"/>
    <lineage>
        <taxon>Bacteria</taxon>
        <taxon>Bacillati</taxon>
        <taxon>Actinomycetota</taxon>
        <taxon>Actinomycetes</taxon>
        <taxon>Kitasatosporales</taxon>
        <taxon>Streptomycetaceae</taxon>
        <taxon>Kitasatospora</taxon>
    </lineage>
</organism>
<evidence type="ECO:0000313" key="1">
    <source>
        <dbReference type="EMBL" id="RGD56449.1"/>
    </source>
</evidence>
<comment type="caution">
    <text evidence="1">The sequence shown here is derived from an EMBL/GenBank/DDBJ whole genome shotgun (WGS) entry which is preliminary data.</text>
</comment>
<keyword evidence="2" id="KW-1185">Reference proteome</keyword>
<gene>
    <name evidence="1" type="ORF">DR950_00375</name>
</gene>
<reference evidence="1 2" key="1">
    <citation type="submission" date="2018-08" db="EMBL/GenBank/DDBJ databases">
        <title>Diversity &amp; Physiological Properties of Lignin-Decomposing Actinobacteria from Soil.</title>
        <authorList>
            <person name="Roh S.G."/>
            <person name="Kim S.B."/>
        </authorList>
    </citation>
    <scope>NUCLEOTIDE SEQUENCE [LARGE SCALE GENOMIC DNA]</scope>
    <source>
        <strain evidence="1 2">MMS17-GH009</strain>
    </source>
</reference>
<evidence type="ECO:0000313" key="2">
    <source>
        <dbReference type="Proteomes" id="UP000263377"/>
    </source>
</evidence>
<sequence>MTVGARDREALRCRSADRDIALIKRATAPAASEALRQYTGIEGLPDQRVTGYPLVDPTAADQAEARATGLLTRHVLPSATLFTALVAWLVTGPGAAAGGPAPHLPCGPRRGAPAFVR</sequence>
<dbReference type="EMBL" id="QVIG01000001">
    <property type="protein sequence ID" value="RGD56449.1"/>
    <property type="molecule type" value="Genomic_DNA"/>
</dbReference>
<accession>A0A372ZKR3</accession>
<protein>
    <submittedName>
        <fullName evidence="1">Uncharacterized protein</fullName>
    </submittedName>
</protein>